<feature type="region of interest" description="Disordered" evidence="9">
    <location>
        <begin position="1"/>
        <end position="22"/>
    </location>
</feature>
<keyword evidence="3 10" id="KW-0812">Transmembrane</keyword>
<evidence type="ECO:0000313" key="12">
    <source>
        <dbReference type="EMBL" id="POY75877.1"/>
    </source>
</evidence>
<dbReference type="EMBL" id="PJQD01000009">
    <property type="protein sequence ID" value="POY75877.1"/>
    <property type="molecule type" value="Genomic_DNA"/>
</dbReference>
<evidence type="ECO:0000256" key="3">
    <source>
        <dbReference type="ARBA" id="ARBA00022692"/>
    </source>
</evidence>
<dbReference type="GO" id="GO:0000139">
    <property type="term" value="C:Golgi membrane"/>
    <property type="evidence" value="ECO:0007669"/>
    <property type="project" value="UniProtKB-SubCell"/>
</dbReference>
<protein>
    <recommendedName>
        <fullName evidence="11">t-SNARE coiled-coil homology domain-containing protein</fullName>
    </recommendedName>
</protein>
<dbReference type="PANTHER" id="PTHR12791">
    <property type="entry name" value="GOLGI SNARE BET1-RELATED"/>
    <property type="match status" value="1"/>
</dbReference>
<dbReference type="InterPro" id="IPR000727">
    <property type="entry name" value="T_SNARE_dom"/>
</dbReference>
<comment type="caution">
    <text evidence="12">The sequence shown here is derived from an EMBL/GenBank/DDBJ whole genome shotgun (WGS) entry which is preliminary data.</text>
</comment>
<organism evidence="12 13">
    <name type="scientific">Rhodotorula taiwanensis</name>
    <dbReference type="NCBI Taxonomy" id="741276"/>
    <lineage>
        <taxon>Eukaryota</taxon>
        <taxon>Fungi</taxon>
        <taxon>Dikarya</taxon>
        <taxon>Basidiomycota</taxon>
        <taxon>Pucciniomycotina</taxon>
        <taxon>Microbotryomycetes</taxon>
        <taxon>Sporidiobolales</taxon>
        <taxon>Sporidiobolaceae</taxon>
        <taxon>Rhodotorula</taxon>
    </lineage>
</organism>
<accession>A0A2S5BGI6</accession>
<name>A0A2S5BGI6_9BASI</name>
<keyword evidence="2" id="KW-0813">Transport</keyword>
<evidence type="ECO:0000313" key="13">
    <source>
        <dbReference type="Proteomes" id="UP000237144"/>
    </source>
</evidence>
<keyword evidence="7 10" id="KW-0472">Membrane</keyword>
<dbReference type="OrthoDB" id="3063237at2759"/>
<evidence type="ECO:0000256" key="6">
    <source>
        <dbReference type="ARBA" id="ARBA00023034"/>
    </source>
</evidence>
<evidence type="ECO:0000256" key="7">
    <source>
        <dbReference type="ARBA" id="ARBA00023136"/>
    </source>
</evidence>
<dbReference type="GO" id="GO:0015031">
    <property type="term" value="P:protein transport"/>
    <property type="evidence" value="ECO:0007669"/>
    <property type="project" value="UniProtKB-KW"/>
</dbReference>
<keyword evidence="4" id="KW-0653">Protein transport</keyword>
<dbReference type="PROSITE" id="PS50192">
    <property type="entry name" value="T_SNARE"/>
    <property type="match status" value="1"/>
</dbReference>
<gene>
    <name evidence="12" type="ORF">BMF94_0960</name>
</gene>
<evidence type="ECO:0000256" key="5">
    <source>
        <dbReference type="ARBA" id="ARBA00022989"/>
    </source>
</evidence>
<comment type="subcellular location">
    <subcellularLocation>
        <location evidence="8">Endomembrane system</location>
        <topology evidence="8">Single-pass type IV membrane protein</topology>
    </subcellularLocation>
    <subcellularLocation>
        <location evidence="1">Golgi apparatus membrane</location>
    </subcellularLocation>
</comment>
<sequence>MSGYSRGKQQSSEQDLENQNDDQLSALGAKISALRGVTQDIYDDSRGQNSLLDGTSNAFDSFKTSLSNTSNRFARSVQSGKGGARIQLGIVAAFVVLFLLWKARPASSPSSAPPVSGTP</sequence>
<keyword evidence="13" id="KW-1185">Reference proteome</keyword>
<reference evidence="12 13" key="1">
    <citation type="journal article" date="2018" name="Front. Microbiol.">
        <title>Prospects for Fungal Bioremediation of Acidic Radioactive Waste Sites: Characterization and Genome Sequence of Rhodotorula taiwanensis MD1149.</title>
        <authorList>
            <person name="Tkavc R."/>
            <person name="Matrosova V.Y."/>
            <person name="Grichenko O.E."/>
            <person name="Gostincar C."/>
            <person name="Volpe R.P."/>
            <person name="Klimenkova P."/>
            <person name="Gaidamakova E.K."/>
            <person name="Zhou C.E."/>
            <person name="Stewart B.J."/>
            <person name="Lyman M.G."/>
            <person name="Malfatti S.A."/>
            <person name="Rubinfeld B."/>
            <person name="Courtot M."/>
            <person name="Singh J."/>
            <person name="Dalgard C.L."/>
            <person name="Hamilton T."/>
            <person name="Frey K.G."/>
            <person name="Gunde-Cimerman N."/>
            <person name="Dugan L."/>
            <person name="Daly M.J."/>
        </authorList>
    </citation>
    <scope>NUCLEOTIDE SEQUENCE [LARGE SCALE GENOMIC DNA]</scope>
    <source>
        <strain evidence="12 13">MD1149</strain>
    </source>
</reference>
<keyword evidence="5 10" id="KW-1133">Transmembrane helix</keyword>
<keyword evidence="6" id="KW-0333">Golgi apparatus</keyword>
<evidence type="ECO:0000256" key="8">
    <source>
        <dbReference type="ARBA" id="ARBA00046280"/>
    </source>
</evidence>
<evidence type="ECO:0000256" key="1">
    <source>
        <dbReference type="ARBA" id="ARBA00004394"/>
    </source>
</evidence>
<evidence type="ECO:0000256" key="10">
    <source>
        <dbReference type="SAM" id="Phobius"/>
    </source>
</evidence>
<dbReference type="CDD" id="cd15853">
    <property type="entry name" value="SNARE_Bet1"/>
    <property type="match status" value="1"/>
</dbReference>
<dbReference type="Proteomes" id="UP000237144">
    <property type="component" value="Unassembled WGS sequence"/>
</dbReference>
<evidence type="ECO:0000256" key="9">
    <source>
        <dbReference type="SAM" id="MobiDB-lite"/>
    </source>
</evidence>
<evidence type="ECO:0000256" key="2">
    <source>
        <dbReference type="ARBA" id="ARBA00022448"/>
    </source>
</evidence>
<evidence type="ECO:0000256" key="4">
    <source>
        <dbReference type="ARBA" id="ARBA00022927"/>
    </source>
</evidence>
<feature type="transmembrane region" description="Helical" evidence="10">
    <location>
        <begin position="82"/>
        <end position="101"/>
    </location>
</feature>
<feature type="domain" description="T-SNARE coiled-coil homology" evidence="11">
    <location>
        <begin position="14"/>
        <end position="76"/>
    </location>
</feature>
<dbReference type="InterPro" id="IPR039899">
    <property type="entry name" value="BET1_SNARE"/>
</dbReference>
<dbReference type="SUPFAM" id="SSF58038">
    <property type="entry name" value="SNARE fusion complex"/>
    <property type="match status" value="1"/>
</dbReference>
<evidence type="ECO:0000259" key="11">
    <source>
        <dbReference type="PROSITE" id="PS50192"/>
    </source>
</evidence>
<dbReference type="STRING" id="741276.A0A2S5BGI6"/>
<dbReference type="Gene3D" id="1.20.5.110">
    <property type="match status" value="1"/>
</dbReference>
<dbReference type="AlphaFoldDB" id="A0A2S5BGI6"/>
<proteinExistence type="predicted"/>